<organism evidence="1 2">
    <name type="scientific">Photobacterium aphoticum</name>
    <dbReference type="NCBI Taxonomy" id="754436"/>
    <lineage>
        <taxon>Bacteria</taxon>
        <taxon>Pseudomonadati</taxon>
        <taxon>Pseudomonadota</taxon>
        <taxon>Gammaproteobacteria</taxon>
        <taxon>Vibrionales</taxon>
        <taxon>Vibrionaceae</taxon>
        <taxon>Photobacterium</taxon>
    </lineage>
</organism>
<dbReference type="AlphaFoldDB" id="A0A090QV67"/>
<gene>
    <name evidence="1" type="ORF">JCM19237_1798</name>
</gene>
<dbReference type="EMBL" id="BBMN01000010">
    <property type="protein sequence ID" value="GAL06153.1"/>
    <property type="molecule type" value="Genomic_DNA"/>
</dbReference>
<dbReference type="STRING" id="754436.JCM19237_1798"/>
<name>A0A090QV67_9GAMM</name>
<comment type="caution">
    <text evidence="1">The sequence shown here is derived from an EMBL/GenBank/DDBJ whole genome shotgun (WGS) entry which is preliminary data.</text>
</comment>
<evidence type="ECO:0000313" key="1">
    <source>
        <dbReference type="EMBL" id="GAL06153.1"/>
    </source>
</evidence>
<accession>A0A090QV67</accession>
<evidence type="ECO:0000313" key="2">
    <source>
        <dbReference type="Proteomes" id="UP000029227"/>
    </source>
</evidence>
<protein>
    <submittedName>
        <fullName evidence="1">Uncharacterized protein</fullName>
    </submittedName>
</protein>
<dbReference type="Proteomes" id="UP000029227">
    <property type="component" value="Unassembled WGS sequence"/>
</dbReference>
<proteinExistence type="predicted"/>
<sequence>MLPVGMLHDMPIQQALQCGDVRGVLLTRARLMAAVSSPV</sequence>
<reference evidence="1 2" key="1">
    <citation type="journal article" date="2014" name="Genome Announc.">
        <title>Draft Genome Sequences of Two Vibrionaceae Species, Vibrio ponticus C121 and Photobacterium aphoticum C119, Isolated as Coral Reef Microbiota.</title>
        <authorList>
            <person name="Al-saari N."/>
            <person name="Meirelles P.M."/>
            <person name="Mino S."/>
            <person name="Suda W."/>
            <person name="Oshima K."/>
            <person name="Hattori M."/>
            <person name="Ohkuma M."/>
            <person name="Thompson F.L."/>
            <person name="Gomez-Gil B."/>
            <person name="Sawabe T."/>
            <person name="Sawabe T."/>
        </authorList>
    </citation>
    <scope>NUCLEOTIDE SEQUENCE [LARGE SCALE GENOMIC DNA]</scope>
    <source>
        <strain evidence="1 2">JCM 19237</strain>
    </source>
</reference>